<reference evidence="2 3" key="1">
    <citation type="submission" date="2019-02" db="EMBL/GenBank/DDBJ databases">
        <title>Deep-cultivation of Planctomycetes and their phenomic and genomic characterization uncovers novel biology.</title>
        <authorList>
            <person name="Wiegand S."/>
            <person name="Jogler M."/>
            <person name="Boedeker C."/>
            <person name="Pinto D."/>
            <person name="Vollmers J."/>
            <person name="Rivas-Marin E."/>
            <person name="Kohn T."/>
            <person name="Peeters S.H."/>
            <person name="Heuer A."/>
            <person name="Rast P."/>
            <person name="Oberbeckmann S."/>
            <person name="Bunk B."/>
            <person name="Jeske O."/>
            <person name="Meyerdierks A."/>
            <person name="Storesund J.E."/>
            <person name="Kallscheuer N."/>
            <person name="Luecker S."/>
            <person name="Lage O.M."/>
            <person name="Pohl T."/>
            <person name="Merkel B.J."/>
            <person name="Hornburger P."/>
            <person name="Mueller R.-W."/>
            <person name="Bruemmer F."/>
            <person name="Labrenz M."/>
            <person name="Spormann A.M."/>
            <person name="Op den Camp H."/>
            <person name="Overmann J."/>
            <person name="Amann R."/>
            <person name="Jetten M.S.M."/>
            <person name="Mascher T."/>
            <person name="Medema M.H."/>
            <person name="Devos D.P."/>
            <person name="Kaster A.-K."/>
            <person name="Ovreas L."/>
            <person name="Rohde M."/>
            <person name="Galperin M.Y."/>
            <person name="Jogler C."/>
        </authorList>
    </citation>
    <scope>NUCLEOTIDE SEQUENCE [LARGE SCALE GENOMIC DNA]</scope>
    <source>
        <strain evidence="2 3">Pan265</strain>
    </source>
</reference>
<dbReference type="AlphaFoldDB" id="A0A518BVS7"/>
<protein>
    <recommendedName>
        <fullName evidence="1">Dual OB-containing domain-containing protein</fullName>
    </recommendedName>
</protein>
<dbReference type="Pfam" id="PF22557">
    <property type="entry name" value="DuOB"/>
    <property type="match status" value="1"/>
</dbReference>
<dbReference type="KEGG" id="mcad:Pan265_09240"/>
<organism evidence="2 3">
    <name type="scientific">Mucisphaera calidilacus</name>
    <dbReference type="NCBI Taxonomy" id="2527982"/>
    <lineage>
        <taxon>Bacteria</taxon>
        <taxon>Pseudomonadati</taxon>
        <taxon>Planctomycetota</taxon>
        <taxon>Phycisphaerae</taxon>
        <taxon>Phycisphaerales</taxon>
        <taxon>Phycisphaeraceae</taxon>
        <taxon>Mucisphaera</taxon>
    </lineage>
</organism>
<dbReference type="EMBL" id="CP036280">
    <property type="protein sequence ID" value="QDU71079.1"/>
    <property type="molecule type" value="Genomic_DNA"/>
</dbReference>
<dbReference type="Proteomes" id="UP000320386">
    <property type="component" value="Chromosome"/>
</dbReference>
<dbReference type="InterPro" id="IPR054335">
    <property type="entry name" value="DuOB_dom"/>
</dbReference>
<keyword evidence="3" id="KW-1185">Reference proteome</keyword>
<evidence type="ECO:0000259" key="1">
    <source>
        <dbReference type="Pfam" id="PF22557"/>
    </source>
</evidence>
<dbReference type="RefSeq" id="WP_145445219.1">
    <property type="nucleotide sequence ID" value="NZ_CP036280.1"/>
</dbReference>
<feature type="domain" description="Dual OB-containing" evidence="1">
    <location>
        <begin position="3"/>
        <end position="210"/>
    </location>
</feature>
<name>A0A518BVS7_9BACT</name>
<dbReference type="OrthoDB" id="517225at2"/>
<gene>
    <name evidence="2" type="ORF">Pan265_09240</name>
</gene>
<sequence>MTQMICMANSIREGDRCVAGIEVGTGRWIRPVPPAGGGIPTRHVNFGGHLLEPLDIVELNVQPPQMTTRYQCENCVMPAYDWRIVGKAEPIHLLPCCERTTPILHTDTDRVAPALLEQLPPAQWRSLQLVRANPVTFGQDYWNQRRWRASFHDEAGNHYSLKVTDPLACDRLARGEEIGQDCILTISLIEPWTHNAEEKPPTCYKLVAAVVEL</sequence>
<evidence type="ECO:0000313" key="3">
    <source>
        <dbReference type="Proteomes" id="UP000320386"/>
    </source>
</evidence>
<evidence type="ECO:0000313" key="2">
    <source>
        <dbReference type="EMBL" id="QDU71079.1"/>
    </source>
</evidence>
<proteinExistence type="predicted"/>
<accession>A0A518BVS7</accession>